<comment type="caution">
    <text evidence="13">The sequence shown here is derived from an EMBL/GenBank/DDBJ whole genome shotgun (WGS) entry which is preliminary data.</text>
</comment>
<dbReference type="CDD" id="cd00637">
    <property type="entry name" value="7tm_classA_rhodopsin-like"/>
    <property type="match status" value="1"/>
</dbReference>
<evidence type="ECO:0000256" key="10">
    <source>
        <dbReference type="SAM" id="MobiDB-lite"/>
    </source>
</evidence>
<evidence type="ECO:0000259" key="12">
    <source>
        <dbReference type="PROSITE" id="PS50262"/>
    </source>
</evidence>
<comment type="subcellular location">
    <subcellularLocation>
        <location evidence="1">Cell membrane</location>
        <topology evidence="1">Multi-pass membrane protein</topology>
    </subcellularLocation>
</comment>
<proteinExistence type="inferred from homology"/>
<dbReference type="GO" id="GO:0005886">
    <property type="term" value="C:plasma membrane"/>
    <property type="evidence" value="ECO:0007669"/>
    <property type="project" value="UniProtKB-SubCell"/>
</dbReference>
<dbReference type="Pfam" id="PF00001">
    <property type="entry name" value="7tm_1"/>
    <property type="match status" value="1"/>
</dbReference>
<evidence type="ECO:0000256" key="3">
    <source>
        <dbReference type="ARBA" id="ARBA00022692"/>
    </source>
</evidence>
<dbReference type="EMBL" id="BMAT01004928">
    <property type="protein sequence ID" value="GFR83845.1"/>
    <property type="molecule type" value="Genomic_DNA"/>
</dbReference>
<feature type="transmembrane region" description="Helical" evidence="11">
    <location>
        <begin position="261"/>
        <end position="283"/>
    </location>
</feature>
<organism evidence="13 14">
    <name type="scientific">Elysia marginata</name>
    <dbReference type="NCBI Taxonomy" id="1093978"/>
    <lineage>
        <taxon>Eukaryota</taxon>
        <taxon>Metazoa</taxon>
        <taxon>Spiralia</taxon>
        <taxon>Lophotrochozoa</taxon>
        <taxon>Mollusca</taxon>
        <taxon>Gastropoda</taxon>
        <taxon>Heterobranchia</taxon>
        <taxon>Euthyneura</taxon>
        <taxon>Panpulmonata</taxon>
        <taxon>Sacoglossa</taxon>
        <taxon>Placobranchoidea</taxon>
        <taxon>Plakobranchidae</taxon>
        <taxon>Elysia</taxon>
    </lineage>
</organism>
<dbReference type="PROSITE" id="PS50262">
    <property type="entry name" value="G_PROTEIN_RECEP_F1_2"/>
    <property type="match status" value="1"/>
</dbReference>
<keyword evidence="3 9" id="KW-0812">Transmembrane</keyword>
<sequence length="571" mass="64679">MYFELSTPQNVSDLDVFMQSEDSQAWTESWIRFSFRTTLSFSSVVLNVAMLWGTRNPSLRKTNKSIYMGSLAAAGIVTGLNSFAFALAVLLERYQVFSFTVLCLGYLTIRDASVYVALLHMAVLSFERWRSVHRPFQYIRKSSRTVVMVTIVTCWFVGFALFTIFMSYGHTNRPVSKQNSDVLSALIFNETASTLHGYHWPSVHSHTTEMYTSIHQEMGRDEELKISVNYPPNDFQDFSESLTFELELCRSPYIYNTFSTFIASALQLLNLLVILSLNLSAFIKSLSRKKVHIRRSLSSGDNRDQAPLIRVSNSESKRQSRVSSDFTQQIDALSYSTRGSCEEIQDGVCAKYIRRLSSTSSLSTHLQISSSYLTLPHHTSSKPPVYCSMGNSKLLNRSSPDIVDTRASNRLIPIKETRRRRASSPARTCSTKQHVDKTERPSRSSNAELAQNMLQRQDRNAACWLAMLTISLLVFCLPHSLVLAVSAVSGVTVPTVVREISVWLHVATAVLNPLLYGFSNAMFRKALLQRWRKTFSKSKRNQYSISAGLSFVLPEHMKHRHEKNDNKISAL</sequence>
<feature type="transmembrane region" description="Helical" evidence="11">
    <location>
        <begin position="97"/>
        <end position="124"/>
    </location>
</feature>
<feature type="transmembrane region" description="Helical" evidence="11">
    <location>
        <begin position="145"/>
        <end position="168"/>
    </location>
</feature>
<dbReference type="InterPro" id="IPR000276">
    <property type="entry name" value="GPCR_Rhodpsn"/>
</dbReference>
<dbReference type="InterPro" id="IPR050569">
    <property type="entry name" value="TAAR"/>
</dbReference>
<evidence type="ECO:0000256" key="6">
    <source>
        <dbReference type="ARBA" id="ARBA00023136"/>
    </source>
</evidence>
<evidence type="ECO:0000256" key="5">
    <source>
        <dbReference type="ARBA" id="ARBA00023040"/>
    </source>
</evidence>
<evidence type="ECO:0000256" key="11">
    <source>
        <dbReference type="SAM" id="Phobius"/>
    </source>
</evidence>
<dbReference type="Proteomes" id="UP000762676">
    <property type="component" value="Unassembled WGS sequence"/>
</dbReference>
<evidence type="ECO:0000256" key="1">
    <source>
        <dbReference type="ARBA" id="ARBA00004651"/>
    </source>
</evidence>
<dbReference type="InterPro" id="IPR017452">
    <property type="entry name" value="GPCR_Rhodpsn_7TM"/>
</dbReference>
<evidence type="ECO:0000256" key="9">
    <source>
        <dbReference type="RuleBase" id="RU000688"/>
    </source>
</evidence>
<evidence type="ECO:0000256" key="7">
    <source>
        <dbReference type="ARBA" id="ARBA00023170"/>
    </source>
</evidence>
<evidence type="ECO:0000313" key="14">
    <source>
        <dbReference type="Proteomes" id="UP000762676"/>
    </source>
</evidence>
<dbReference type="PROSITE" id="PS00237">
    <property type="entry name" value="G_PROTEIN_RECEP_F1_1"/>
    <property type="match status" value="1"/>
</dbReference>
<keyword evidence="4 11" id="KW-1133">Transmembrane helix</keyword>
<reference evidence="13 14" key="1">
    <citation type="journal article" date="2021" name="Elife">
        <title>Chloroplast acquisition without the gene transfer in kleptoplastic sea slugs, Plakobranchus ocellatus.</title>
        <authorList>
            <person name="Maeda T."/>
            <person name="Takahashi S."/>
            <person name="Yoshida T."/>
            <person name="Shimamura S."/>
            <person name="Takaki Y."/>
            <person name="Nagai Y."/>
            <person name="Toyoda A."/>
            <person name="Suzuki Y."/>
            <person name="Arimoto A."/>
            <person name="Ishii H."/>
            <person name="Satoh N."/>
            <person name="Nishiyama T."/>
            <person name="Hasebe M."/>
            <person name="Maruyama T."/>
            <person name="Minagawa J."/>
            <person name="Obokata J."/>
            <person name="Shigenobu S."/>
        </authorList>
    </citation>
    <scope>NUCLEOTIDE SEQUENCE [LARGE SCALE GENOMIC DNA]</scope>
</reference>
<evidence type="ECO:0000256" key="4">
    <source>
        <dbReference type="ARBA" id="ARBA00022989"/>
    </source>
</evidence>
<keyword evidence="5 9" id="KW-0297">G-protein coupled receptor</keyword>
<dbReference type="PANTHER" id="PTHR24249">
    <property type="entry name" value="HISTAMINE RECEPTOR-RELATED G-PROTEIN COUPLED RECEPTOR"/>
    <property type="match status" value="1"/>
</dbReference>
<keyword evidence="6 11" id="KW-0472">Membrane</keyword>
<feature type="transmembrane region" description="Helical" evidence="11">
    <location>
        <begin position="502"/>
        <end position="523"/>
    </location>
</feature>
<feature type="domain" description="G-protein coupled receptors family 1 profile" evidence="12">
    <location>
        <begin position="46"/>
        <end position="516"/>
    </location>
</feature>
<keyword evidence="8 9" id="KW-0807">Transducer</keyword>
<feature type="transmembrane region" description="Helical" evidence="11">
    <location>
        <begin position="33"/>
        <end position="54"/>
    </location>
</feature>
<feature type="compositionally biased region" description="Basic and acidic residues" evidence="10">
    <location>
        <begin position="433"/>
        <end position="442"/>
    </location>
</feature>
<evidence type="ECO:0000256" key="8">
    <source>
        <dbReference type="ARBA" id="ARBA00023224"/>
    </source>
</evidence>
<dbReference type="PRINTS" id="PR00237">
    <property type="entry name" value="GPCRRHODOPSN"/>
</dbReference>
<dbReference type="Gene3D" id="1.20.1070.10">
    <property type="entry name" value="Rhodopsin 7-helix transmembrane proteins"/>
    <property type="match status" value="2"/>
</dbReference>
<evidence type="ECO:0000313" key="13">
    <source>
        <dbReference type="EMBL" id="GFR83845.1"/>
    </source>
</evidence>
<keyword evidence="2" id="KW-1003">Cell membrane</keyword>
<name>A0AAV4GFM3_9GAST</name>
<feature type="transmembrane region" description="Helical" evidence="11">
    <location>
        <begin position="461"/>
        <end position="482"/>
    </location>
</feature>
<dbReference type="SUPFAM" id="SSF81321">
    <property type="entry name" value="Family A G protein-coupled receptor-like"/>
    <property type="match status" value="1"/>
</dbReference>
<accession>A0AAV4GFM3</accession>
<comment type="similarity">
    <text evidence="9">Belongs to the G-protein coupled receptor 1 family.</text>
</comment>
<dbReference type="GO" id="GO:0004930">
    <property type="term" value="F:G protein-coupled receptor activity"/>
    <property type="evidence" value="ECO:0007669"/>
    <property type="project" value="UniProtKB-KW"/>
</dbReference>
<keyword evidence="7 9" id="KW-0675">Receptor</keyword>
<dbReference type="AlphaFoldDB" id="A0AAV4GFM3"/>
<gene>
    <name evidence="13" type="ORF">ElyMa_002402900</name>
</gene>
<feature type="region of interest" description="Disordered" evidence="10">
    <location>
        <begin position="294"/>
        <end position="323"/>
    </location>
</feature>
<evidence type="ECO:0000256" key="2">
    <source>
        <dbReference type="ARBA" id="ARBA00022475"/>
    </source>
</evidence>
<feature type="region of interest" description="Disordered" evidence="10">
    <location>
        <begin position="417"/>
        <end position="445"/>
    </location>
</feature>
<keyword evidence="14" id="KW-1185">Reference proteome</keyword>
<protein>
    <submittedName>
        <fullName evidence="13">Histamine H1 receptor</fullName>
    </submittedName>
</protein>
<feature type="transmembrane region" description="Helical" evidence="11">
    <location>
        <begin position="66"/>
        <end position="91"/>
    </location>
</feature>